<sequence length="208" mass="22209">MTALDTTPLGTSAPARRPWIMGVFLLVAGAVGWWGAMALITERVAKLIDPQHVLNCDINPLVSCGSVMESWQASLLGFPNPLLGVAGFVAPIAVGVALLAGAEFARWFWALLLAGVTAAWLFVTWLFVQSVYEIGALCPWCMLVWAAVIPMFWGLLAWLLATGRLTGGAGSRFGEAVLPFTWAVVVVNYAAIALAIIVQFPTLLPSLL</sequence>
<organism evidence="12 13">
    <name type="scientific">Microcella alkalica</name>
    <dbReference type="NCBI Taxonomy" id="355930"/>
    <lineage>
        <taxon>Bacteria</taxon>
        <taxon>Bacillati</taxon>
        <taxon>Actinomycetota</taxon>
        <taxon>Actinomycetes</taxon>
        <taxon>Micrococcales</taxon>
        <taxon>Microbacteriaceae</taxon>
        <taxon>Microcella</taxon>
    </lineage>
</organism>
<dbReference type="InterPro" id="IPR038354">
    <property type="entry name" value="VKOR_sf"/>
</dbReference>
<evidence type="ECO:0000256" key="3">
    <source>
        <dbReference type="ARBA" id="ARBA00022692"/>
    </source>
</evidence>
<keyword evidence="4" id="KW-0874">Quinone</keyword>
<dbReference type="CDD" id="cd12922">
    <property type="entry name" value="VKOR_5"/>
    <property type="match status" value="1"/>
</dbReference>
<dbReference type="Proteomes" id="UP000585905">
    <property type="component" value="Unassembled WGS sequence"/>
</dbReference>
<dbReference type="RefSeq" id="WP_343050847.1">
    <property type="nucleotide sequence ID" value="NZ_BAAAOV010000010.1"/>
</dbReference>
<dbReference type="SMART" id="SM00756">
    <property type="entry name" value="VKc"/>
    <property type="match status" value="1"/>
</dbReference>
<comment type="caution">
    <text evidence="12">The sequence shown here is derived from an EMBL/GenBank/DDBJ whole genome shotgun (WGS) entry which is preliminary data.</text>
</comment>
<keyword evidence="5 10" id="KW-1133">Transmembrane helix</keyword>
<evidence type="ECO:0000256" key="10">
    <source>
        <dbReference type="SAM" id="Phobius"/>
    </source>
</evidence>
<dbReference type="GO" id="GO:0048038">
    <property type="term" value="F:quinone binding"/>
    <property type="evidence" value="ECO:0007669"/>
    <property type="project" value="UniProtKB-KW"/>
</dbReference>
<protein>
    <submittedName>
        <fullName evidence="12">Putative membrane protein</fullName>
    </submittedName>
</protein>
<feature type="transmembrane region" description="Helical" evidence="10">
    <location>
        <begin position="82"/>
        <end position="101"/>
    </location>
</feature>
<keyword evidence="8" id="KW-1015">Disulfide bond</keyword>
<feature type="transmembrane region" description="Helical" evidence="10">
    <location>
        <begin position="20"/>
        <end position="40"/>
    </location>
</feature>
<evidence type="ECO:0000256" key="2">
    <source>
        <dbReference type="ARBA" id="ARBA00006214"/>
    </source>
</evidence>
<dbReference type="GO" id="GO:0016020">
    <property type="term" value="C:membrane"/>
    <property type="evidence" value="ECO:0007669"/>
    <property type="project" value="UniProtKB-SubCell"/>
</dbReference>
<gene>
    <name evidence="12" type="ORF">FHX53_001121</name>
</gene>
<dbReference type="AlphaFoldDB" id="A0A839E8C5"/>
<keyword evidence="3 10" id="KW-0812">Transmembrane</keyword>
<evidence type="ECO:0000256" key="9">
    <source>
        <dbReference type="ARBA" id="ARBA00023284"/>
    </source>
</evidence>
<keyword evidence="7 10" id="KW-0472">Membrane</keyword>
<keyword evidence="13" id="KW-1185">Reference proteome</keyword>
<dbReference type="Pfam" id="PF07884">
    <property type="entry name" value="VKOR"/>
    <property type="match status" value="1"/>
</dbReference>
<keyword evidence="9" id="KW-0676">Redox-active center</keyword>
<feature type="transmembrane region" description="Helical" evidence="10">
    <location>
        <begin position="140"/>
        <end position="160"/>
    </location>
</feature>
<feature type="transmembrane region" description="Helical" evidence="10">
    <location>
        <begin position="180"/>
        <end position="204"/>
    </location>
</feature>
<evidence type="ECO:0000256" key="5">
    <source>
        <dbReference type="ARBA" id="ARBA00022989"/>
    </source>
</evidence>
<evidence type="ECO:0000256" key="1">
    <source>
        <dbReference type="ARBA" id="ARBA00004141"/>
    </source>
</evidence>
<dbReference type="InterPro" id="IPR041714">
    <property type="entry name" value="VKOR_Actinobacteria"/>
</dbReference>
<reference evidence="12 13" key="1">
    <citation type="submission" date="2020-07" db="EMBL/GenBank/DDBJ databases">
        <title>Sequencing the genomes of 1000 actinobacteria strains.</title>
        <authorList>
            <person name="Klenk H.-P."/>
        </authorList>
    </citation>
    <scope>NUCLEOTIDE SEQUENCE [LARGE SCALE GENOMIC DNA]</scope>
    <source>
        <strain evidence="12 13">DSM 19663</strain>
    </source>
</reference>
<evidence type="ECO:0000313" key="12">
    <source>
        <dbReference type="EMBL" id="MBA8847536.1"/>
    </source>
</evidence>
<dbReference type="InterPro" id="IPR012932">
    <property type="entry name" value="VKOR"/>
</dbReference>
<evidence type="ECO:0000313" key="13">
    <source>
        <dbReference type="Proteomes" id="UP000585905"/>
    </source>
</evidence>
<evidence type="ECO:0000259" key="11">
    <source>
        <dbReference type="SMART" id="SM00756"/>
    </source>
</evidence>
<comment type="similarity">
    <text evidence="2">Belongs to the VKOR family.</text>
</comment>
<name>A0A839E8C5_9MICO</name>
<dbReference type="GO" id="GO:0016491">
    <property type="term" value="F:oxidoreductase activity"/>
    <property type="evidence" value="ECO:0007669"/>
    <property type="project" value="UniProtKB-KW"/>
</dbReference>
<evidence type="ECO:0000256" key="4">
    <source>
        <dbReference type="ARBA" id="ARBA00022719"/>
    </source>
</evidence>
<feature type="domain" description="Vitamin K epoxide reductase" evidence="11">
    <location>
        <begin position="18"/>
        <end position="159"/>
    </location>
</feature>
<evidence type="ECO:0000256" key="8">
    <source>
        <dbReference type="ARBA" id="ARBA00023157"/>
    </source>
</evidence>
<evidence type="ECO:0000256" key="6">
    <source>
        <dbReference type="ARBA" id="ARBA00023002"/>
    </source>
</evidence>
<accession>A0A839E8C5</accession>
<dbReference type="Gene3D" id="1.20.1440.130">
    <property type="entry name" value="VKOR domain"/>
    <property type="match status" value="1"/>
</dbReference>
<comment type="subcellular location">
    <subcellularLocation>
        <location evidence="1">Membrane</location>
        <topology evidence="1">Multi-pass membrane protein</topology>
    </subcellularLocation>
</comment>
<keyword evidence="6" id="KW-0560">Oxidoreductase</keyword>
<dbReference type="EMBL" id="JACGWX010000002">
    <property type="protein sequence ID" value="MBA8847536.1"/>
    <property type="molecule type" value="Genomic_DNA"/>
</dbReference>
<feature type="transmembrane region" description="Helical" evidence="10">
    <location>
        <begin position="107"/>
        <end position="128"/>
    </location>
</feature>
<proteinExistence type="inferred from homology"/>
<evidence type="ECO:0000256" key="7">
    <source>
        <dbReference type="ARBA" id="ARBA00023136"/>
    </source>
</evidence>